<dbReference type="AlphaFoldDB" id="A0A380SYT6"/>
<name>A0A380SYT6_9PSED</name>
<dbReference type="InterPro" id="IPR009045">
    <property type="entry name" value="Zn_M74/Hedgehog-like"/>
</dbReference>
<proteinExistence type="predicted"/>
<protein>
    <submittedName>
        <fullName evidence="2">Peptidase M15</fullName>
    </submittedName>
</protein>
<dbReference type="Proteomes" id="UP000255177">
    <property type="component" value="Unassembled WGS sequence"/>
</dbReference>
<evidence type="ECO:0000259" key="1">
    <source>
        <dbReference type="Pfam" id="PF08291"/>
    </source>
</evidence>
<evidence type="ECO:0000313" key="3">
    <source>
        <dbReference type="Proteomes" id="UP000255177"/>
    </source>
</evidence>
<organism evidence="2 3">
    <name type="scientific">Pseudomonas wadenswilerensis</name>
    <dbReference type="NCBI Taxonomy" id="1785161"/>
    <lineage>
        <taxon>Bacteria</taxon>
        <taxon>Pseudomonadati</taxon>
        <taxon>Pseudomonadota</taxon>
        <taxon>Gammaproteobacteria</taxon>
        <taxon>Pseudomonadales</taxon>
        <taxon>Pseudomonadaceae</taxon>
        <taxon>Pseudomonas</taxon>
    </lineage>
</organism>
<dbReference type="SUPFAM" id="SSF55166">
    <property type="entry name" value="Hedgehog/DD-peptidase"/>
    <property type="match status" value="1"/>
</dbReference>
<accession>A0A380SYT6</accession>
<reference evidence="3" key="1">
    <citation type="submission" date="2018-07" db="EMBL/GenBank/DDBJ databases">
        <authorList>
            <person name="Blom J."/>
        </authorList>
    </citation>
    <scope>NUCLEOTIDE SEQUENCE [LARGE SCALE GENOMIC DNA]</scope>
    <source>
        <strain evidence="3">CCOS 864</strain>
    </source>
</reference>
<dbReference type="RefSeq" id="WP_115086052.1">
    <property type="nucleotide sequence ID" value="NZ_CBCSFG010000030.1"/>
</dbReference>
<dbReference type="Pfam" id="PF08291">
    <property type="entry name" value="Peptidase_M15_3"/>
    <property type="match status" value="1"/>
</dbReference>
<feature type="domain" description="Peptidase M15A C-terminal" evidence="1">
    <location>
        <begin position="6"/>
        <end position="119"/>
    </location>
</feature>
<keyword evidence="3" id="KW-1185">Reference proteome</keyword>
<dbReference type="Gene3D" id="3.30.1380.10">
    <property type="match status" value="1"/>
</dbReference>
<dbReference type="EMBL" id="UIDD01000006">
    <property type="protein sequence ID" value="SUQ62406.1"/>
    <property type="molecule type" value="Genomic_DNA"/>
</dbReference>
<dbReference type="InterPro" id="IPR013230">
    <property type="entry name" value="Peptidase_M15A_C"/>
</dbReference>
<evidence type="ECO:0000313" key="2">
    <source>
        <dbReference type="EMBL" id="SUQ62406.1"/>
    </source>
</evidence>
<sequence>MYLTEHFTLEEMTLSETAARQDIDNQPDSRALDNLHRLCATLEQVRELVGAPVLVSSGFRSVELNAVIGGSAASAHTEGLAADFNVPGLTPAALARRVADSNLQFDQLILEYDQWVHLSLAAGRPRRQLLTVRKGSGYLPGLV</sequence>
<gene>
    <name evidence="2" type="ORF">CCOS864_01849</name>
</gene>